<feature type="region of interest" description="Disordered" evidence="1">
    <location>
        <begin position="1"/>
        <end position="23"/>
    </location>
</feature>
<dbReference type="AlphaFoldDB" id="A0A803Q727"/>
<proteinExistence type="predicted"/>
<evidence type="ECO:0000256" key="1">
    <source>
        <dbReference type="SAM" id="MobiDB-lite"/>
    </source>
</evidence>
<dbReference type="Gramene" id="evm.model.07.933">
    <property type="protein sequence ID" value="cds.evm.model.07.933"/>
    <property type="gene ID" value="evm.TU.07.933"/>
</dbReference>
<evidence type="ECO:0000313" key="2">
    <source>
        <dbReference type="EnsemblPlants" id="cds.evm.model.07.933"/>
    </source>
</evidence>
<accession>A0A803Q727</accession>
<dbReference type="EMBL" id="UZAU01000650">
    <property type="status" value="NOT_ANNOTATED_CDS"/>
    <property type="molecule type" value="Genomic_DNA"/>
</dbReference>
<keyword evidence="3" id="KW-1185">Reference proteome</keyword>
<protein>
    <submittedName>
        <fullName evidence="2">Uncharacterized protein</fullName>
    </submittedName>
</protein>
<dbReference type="Proteomes" id="UP000596661">
    <property type="component" value="Chromosome 7"/>
</dbReference>
<evidence type="ECO:0000313" key="3">
    <source>
        <dbReference type="Proteomes" id="UP000596661"/>
    </source>
</evidence>
<dbReference type="EnsemblPlants" id="evm.model.07.933">
    <property type="protein sequence ID" value="cds.evm.model.07.933"/>
    <property type="gene ID" value="evm.TU.07.933"/>
</dbReference>
<sequence length="139" mass="15879">MAKTRSKNHGRSKSATKILKKKAGKKVADTDQFKMLEQVTEIEPLIVSEEDDLVLKDVFQSPLSPKSSLEAIQRQVDVRTDFVQFLKANDQCNSNLQQALVYHLWKARNAVIWQKALVESGRIIEAVKWTTKTRVYVHA</sequence>
<reference evidence="2" key="2">
    <citation type="submission" date="2021-03" db="UniProtKB">
        <authorList>
            <consortium name="EnsemblPlants"/>
        </authorList>
    </citation>
    <scope>IDENTIFICATION</scope>
</reference>
<organism evidence="2 3">
    <name type="scientific">Cannabis sativa</name>
    <name type="common">Hemp</name>
    <name type="synonym">Marijuana</name>
    <dbReference type="NCBI Taxonomy" id="3483"/>
    <lineage>
        <taxon>Eukaryota</taxon>
        <taxon>Viridiplantae</taxon>
        <taxon>Streptophyta</taxon>
        <taxon>Embryophyta</taxon>
        <taxon>Tracheophyta</taxon>
        <taxon>Spermatophyta</taxon>
        <taxon>Magnoliopsida</taxon>
        <taxon>eudicotyledons</taxon>
        <taxon>Gunneridae</taxon>
        <taxon>Pentapetalae</taxon>
        <taxon>rosids</taxon>
        <taxon>fabids</taxon>
        <taxon>Rosales</taxon>
        <taxon>Cannabaceae</taxon>
        <taxon>Cannabis</taxon>
    </lineage>
</organism>
<name>A0A803Q727_CANSA</name>
<reference evidence="2" key="1">
    <citation type="submission" date="2018-11" db="EMBL/GenBank/DDBJ databases">
        <authorList>
            <person name="Grassa J C."/>
        </authorList>
    </citation>
    <scope>NUCLEOTIDE SEQUENCE [LARGE SCALE GENOMIC DNA]</scope>
</reference>